<accession>A0A450X1F3</accession>
<proteinExistence type="predicted"/>
<protein>
    <submittedName>
        <fullName evidence="2">Uncharacterized protein</fullName>
    </submittedName>
</protein>
<evidence type="ECO:0000256" key="1">
    <source>
        <dbReference type="SAM" id="MobiDB-lite"/>
    </source>
</evidence>
<dbReference type="AlphaFoldDB" id="A0A450X1F3"/>
<dbReference type="EMBL" id="CAADFL010000905">
    <property type="protein sequence ID" value="VFK23134.1"/>
    <property type="molecule type" value="Genomic_DNA"/>
</dbReference>
<reference evidence="2" key="1">
    <citation type="submission" date="2019-02" db="EMBL/GenBank/DDBJ databases">
        <authorList>
            <person name="Gruber-Vodicka R. H."/>
            <person name="Seah K. B. B."/>
        </authorList>
    </citation>
    <scope>NUCLEOTIDE SEQUENCE</scope>
    <source>
        <strain evidence="2">BECK_BZ164</strain>
    </source>
</reference>
<name>A0A450X1F3_9GAMM</name>
<feature type="region of interest" description="Disordered" evidence="1">
    <location>
        <begin position="22"/>
        <end position="47"/>
    </location>
</feature>
<evidence type="ECO:0000313" key="2">
    <source>
        <dbReference type="EMBL" id="VFK23134.1"/>
    </source>
</evidence>
<organism evidence="2">
    <name type="scientific">Candidatus Kentrum sp. FM</name>
    <dbReference type="NCBI Taxonomy" id="2126340"/>
    <lineage>
        <taxon>Bacteria</taxon>
        <taxon>Pseudomonadati</taxon>
        <taxon>Pseudomonadota</taxon>
        <taxon>Gammaproteobacteria</taxon>
        <taxon>Candidatus Kentrum</taxon>
    </lineage>
</organism>
<sequence length="73" mass="7960">MTNFNVNASIDIGFELRLIRPPPPQPKNLLPTSLQSNTPPTEPVDPKAIKAKKHNAGTDIGIDVDFNVDTIII</sequence>
<gene>
    <name evidence="2" type="ORF">BECKFM1743B_GA0114221_109051</name>
</gene>